<keyword evidence="2" id="KW-1185">Reference proteome</keyword>
<gene>
    <name evidence="1" type="ORF">OXU80_21940</name>
</gene>
<name>A0ACD4NL08_9HYPH</name>
<dbReference type="EMBL" id="CP113520">
    <property type="protein sequence ID" value="WAJ27479.1"/>
    <property type="molecule type" value="Genomic_DNA"/>
</dbReference>
<reference evidence="1" key="1">
    <citation type="submission" date="2022-11" db="EMBL/GenBank/DDBJ databases">
        <title>beta-Carotene-producing bacterium, Jeongeuplla avenae sp. nov., alleviates the salt stress of Arabidopsis seedlings.</title>
        <authorList>
            <person name="Jiang L."/>
            <person name="Lee J."/>
        </authorList>
    </citation>
    <scope>NUCLEOTIDE SEQUENCE</scope>
    <source>
        <strain evidence="1">DY_R2A_6</strain>
    </source>
</reference>
<protein>
    <submittedName>
        <fullName evidence="1">Uncharacterized protein</fullName>
    </submittedName>
</protein>
<evidence type="ECO:0000313" key="2">
    <source>
        <dbReference type="Proteomes" id="UP001163223"/>
    </source>
</evidence>
<evidence type="ECO:0000313" key="1">
    <source>
        <dbReference type="EMBL" id="WAJ27479.1"/>
    </source>
</evidence>
<proteinExistence type="predicted"/>
<accession>A0ACD4NL08</accession>
<dbReference type="Proteomes" id="UP001163223">
    <property type="component" value="Chromosome"/>
</dbReference>
<organism evidence="1 2">
    <name type="scientific">Antarcticirhabdus aurantiaca</name>
    <dbReference type="NCBI Taxonomy" id="2606717"/>
    <lineage>
        <taxon>Bacteria</taxon>
        <taxon>Pseudomonadati</taxon>
        <taxon>Pseudomonadota</taxon>
        <taxon>Alphaproteobacteria</taxon>
        <taxon>Hyphomicrobiales</taxon>
        <taxon>Aurantimonadaceae</taxon>
        <taxon>Antarcticirhabdus</taxon>
    </lineage>
</organism>
<sequence>MTRDTPSRSSIGSLVAARRKRLALAAAVSAPPLDAAEPQPLPPPSRPDGLQLQAVRTGAGVEGHAFDPADPERRLVVELLLDDWPTELRRADRFEAGLLASGIGDGCHGFRFALDPASIGTPRRIGVRLANLPEGACAPVEVAADPPAGSGSGASLGLVEWSGGLVLRGWVPRPGDGAAVPLVDAVIDGQRVAGARPDGWRRAPDGRVAAGFAIALPREFADGTARRVEVRQNGRALSGSPMTVIAFADGLEAELAGRAGPLGREATRGRLVDLARPDAVPFSALEAWEARFMPLSAGVPAPGRSVAVMVVGDGKAADETLAAANLAGHAAWIGGVLSDEAGPARFAAADLLAFLEGEAADCGTILCLAAGAALRPGAAGRLCAALAAEPSAVVAYGDLLLGMEDGATVPLALPAFDAERFLEQASAQFAFAIRRTAALKAARRGAASLFSLFLAPLAEEAPRGRSHLHVPGFAARLAMAELDASAMTAPLGEAARSLLTARGLAARTEPRPDLALPALRLRREAGPTSATIVLDAARLGGGEAGLDAAIAALEPVRARRRARLVLVAAGVSAAQNRRFALDGIALAEPAPREMLAARLNRGCAAAETDLVLLLDARLRAKTPDLLDEMIGRMADPDVGAVAPVIVAADGLVVEAGFVLRPSGRVASAFCDSLLGEAGYGDGLAVARQASATGASCLLARRSDLQAVGGFDAQLFPADGAAIDLCLKLQALGRRLVVTPDARLSWPDGQEPRLDATGLLAERARRMLLARWPDAFACDPFASPLLDRGVVPHSGLAWPPGPLRPRLPALAPPRDAPLGW</sequence>